<sequence length="91" mass="9768">MRKATPLTLNSKLSTLLPANPQAAAHDWYAQLPMKRMSLKPVAHSASGLGIPGYLLPIMFNVRTAGCTLHEHLCCLTRAHAPSGAATQFAM</sequence>
<organism evidence="1 2">
    <name type="scientific">Ceraceosorus bombacis</name>
    <dbReference type="NCBI Taxonomy" id="401625"/>
    <lineage>
        <taxon>Eukaryota</taxon>
        <taxon>Fungi</taxon>
        <taxon>Dikarya</taxon>
        <taxon>Basidiomycota</taxon>
        <taxon>Ustilaginomycotina</taxon>
        <taxon>Exobasidiomycetes</taxon>
        <taxon>Ceraceosorales</taxon>
        <taxon>Ceraceosoraceae</taxon>
        <taxon>Ceraceosorus</taxon>
    </lineage>
</organism>
<accession>A0A0P1BQT8</accession>
<protein>
    <submittedName>
        <fullName evidence="1">Uncharacterized protein</fullName>
    </submittedName>
</protein>
<reference evidence="2" key="1">
    <citation type="submission" date="2014-09" db="EMBL/GenBank/DDBJ databases">
        <authorList>
            <person name="Sharma Rahul"/>
            <person name="Thines Marco"/>
        </authorList>
    </citation>
    <scope>NUCLEOTIDE SEQUENCE [LARGE SCALE GENOMIC DNA]</scope>
</reference>
<proteinExistence type="predicted"/>
<name>A0A0P1BQT8_9BASI</name>
<evidence type="ECO:0000313" key="2">
    <source>
        <dbReference type="Proteomes" id="UP000054845"/>
    </source>
</evidence>
<dbReference type="EMBL" id="CCYA01000290">
    <property type="protein sequence ID" value="CEH19271.1"/>
    <property type="molecule type" value="Genomic_DNA"/>
</dbReference>
<keyword evidence="2" id="KW-1185">Reference proteome</keyword>
<dbReference type="AlphaFoldDB" id="A0A0P1BQT8"/>
<dbReference type="Proteomes" id="UP000054845">
    <property type="component" value="Unassembled WGS sequence"/>
</dbReference>
<evidence type="ECO:0000313" key="1">
    <source>
        <dbReference type="EMBL" id="CEH19271.1"/>
    </source>
</evidence>